<feature type="compositionally biased region" description="Polar residues" evidence="2">
    <location>
        <begin position="219"/>
        <end position="229"/>
    </location>
</feature>
<reference evidence="4 5" key="1">
    <citation type="submission" date="2018-06" db="EMBL/GenBank/DDBJ databases">
        <authorList>
            <consortium name="Pathogen Informatics"/>
            <person name="Doyle S."/>
        </authorList>
    </citation>
    <scope>NUCLEOTIDE SEQUENCE [LARGE SCALE GENOMIC DNA]</scope>
    <source>
        <strain evidence="4 5">NCTC7688</strain>
    </source>
</reference>
<evidence type="ECO:0000256" key="3">
    <source>
        <dbReference type="SAM" id="Phobius"/>
    </source>
</evidence>
<feature type="compositionally biased region" description="Basic and acidic residues" evidence="2">
    <location>
        <begin position="385"/>
        <end position="396"/>
    </location>
</feature>
<accession>A0A380HN45</accession>
<feature type="compositionally biased region" description="Basic and acidic residues" evidence="2">
    <location>
        <begin position="326"/>
        <end position="351"/>
    </location>
</feature>
<dbReference type="AlphaFoldDB" id="A0A380HN45"/>
<evidence type="ECO:0000256" key="1">
    <source>
        <dbReference type="SAM" id="Coils"/>
    </source>
</evidence>
<evidence type="ECO:0000313" key="5">
    <source>
        <dbReference type="Proteomes" id="UP000254707"/>
    </source>
</evidence>
<feature type="region of interest" description="Disordered" evidence="2">
    <location>
        <begin position="117"/>
        <end position="263"/>
    </location>
</feature>
<keyword evidence="3" id="KW-0812">Transmembrane</keyword>
<feature type="compositionally biased region" description="Low complexity" evidence="2">
    <location>
        <begin position="369"/>
        <end position="383"/>
    </location>
</feature>
<feature type="compositionally biased region" description="Polar residues" evidence="2">
    <location>
        <begin position="117"/>
        <end position="147"/>
    </location>
</feature>
<keyword evidence="3" id="KW-1133">Transmembrane helix</keyword>
<feature type="compositionally biased region" description="Low complexity" evidence="2">
    <location>
        <begin position="190"/>
        <end position="208"/>
    </location>
</feature>
<organism evidence="4 5">
    <name type="scientific">Staphylococcus saprophyticus</name>
    <dbReference type="NCBI Taxonomy" id="29385"/>
    <lineage>
        <taxon>Bacteria</taxon>
        <taxon>Bacillati</taxon>
        <taxon>Bacillota</taxon>
        <taxon>Bacilli</taxon>
        <taxon>Bacillales</taxon>
        <taxon>Staphylococcaceae</taxon>
        <taxon>Staphylococcus</taxon>
    </lineage>
</organism>
<evidence type="ECO:0000256" key="2">
    <source>
        <dbReference type="SAM" id="MobiDB-lite"/>
    </source>
</evidence>
<feature type="compositionally biased region" description="Polar residues" evidence="2">
    <location>
        <begin position="399"/>
        <end position="408"/>
    </location>
</feature>
<feature type="transmembrane region" description="Helical" evidence="3">
    <location>
        <begin position="30"/>
        <end position="49"/>
    </location>
</feature>
<dbReference type="RefSeq" id="WP_115340577.1">
    <property type="nucleotide sequence ID" value="NZ_UHED01000001.1"/>
</dbReference>
<feature type="compositionally biased region" description="Basic and acidic residues" evidence="2">
    <location>
        <begin position="431"/>
        <end position="447"/>
    </location>
</feature>
<gene>
    <name evidence="4" type="ORF">NCTC7688_01306</name>
</gene>
<feature type="compositionally biased region" description="Low complexity" evidence="2">
    <location>
        <begin position="237"/>
        <end position="248"/>
    </location>
</feature>
<keyword evidence="3" id="KW-0472">Membrane</keyword>
<name>A0A380HN45_STASA</name>
<protein>
    <submittedName>
        <fullName evidence="4">Smooth muscle caldesmon</fullName>
    </submittedName>
</protein>
<feature type="region of interest" description="Disordered" evidence="2">
    <location>
        <begin position="280"/>
        <end position="447"/>
    </location>
</feature>
<feature type="compositionally biased region" description="Low complexity" evidence="2">
    <location>
        <begin position="409"/>
        <end position="422"/>
    </location>
</feature>
<dbReference type="EMBL" id="UHED01000001">
    <property type="protein sequence ID" value="SUM82749.1"/>
    <property type="molecule type" value="Genomic_DNA"/>
</dbReference>
<feature type="compositionally biased region" description="Polar residues" evidence="2">
    <location>
        <begin position="177"/>
        <end position="189"/>
    </location>
</feature>
<dbReference type="Proteomes" id="UP000254707">
    <property type="component" value="Unassembled WGS sequence"/>
</dbReference>
<keyword evidence="1" id="KW-0175">Coiled coil</keyword>
<sequence length="447" mass="48129">MKYYNRDNYERNLESYEVPEYFTKGARNEFVYGFIVGAVIGSAVGLVSISKSRATNKSIPEQDNQFKSSIIEQSELERQEADDKVNEIKSTIDDAQNKNTEVTDAELSAQRVAIQQETSDNNLANMSPDAQEQQEVTTSEDANQSDDSLAHIDPNAEPSESEINAQQNAIKEETETSDANIDGENSNSNAVTAGTAAGGAVAASGLAKAAHDKNEALNEDNQVAENTANLLKEEEAPANTNTNNKTPNLVTQSDETDDSKQGAIAGVVTASGLALAAKNKNKALDDNPSVAENTANLLKPEAPAQTKHKVVPNLVTPKVESAVESTTDKVEQGDNKKNDTKVKPEAADQRVKQTHNQVAFKDGIIFHENASGQTQSATTATNSDSKNDGIINHDDSESADNLSSTKDASTLTNESTTESEATYSKNRPQTKKTEKAKSKIDKRTFND</sequence>
<evidence type="ECO:0000313" key="4">
    <source>
        <dbReference type="EMBL" id="SUM82749.1"/>
    </source>
</evidence>
<feature type="coiled-coil region" evidence="1">
    <location>
        <begin position="71"/>
        <end position="105"/>
    </location>
</feature>
<proteinExistence type="predicted"/>